<dbReference type="EMBL" id="CAADHO010000006">
    <property type="protein sequence ID" value="VFQ45568.1"/>
    <property type="molecule type" value="Genomic_DNA"/>
</dbReference>
<feature type="domain" description="Peptidase C14 caspase" evidence="3">
    <location>
        <begin position="334"/>
        <end position="565"/>
    </location>
</feature>
<sequence length="582" mass="64814">MKRVLPALVVLCLLSACTQKRFAFEFAGVPVPGPDGPCRVHVAQEGDGQPGFRVTAVRLVPERIAKTRVEARGVNRWEIHGYEPDVRLILGSALSTVAGVVVTPVMCVKGLFTGWGEPDGEEAMRQRVVDSHLRSWLFMGYLWAPVDYDVLDRRRVIQETGTVREQKVWGDIRVTAMDDQGRSVETLALGDGHYRPDVTDALLESRTLYVSVSCEGDSDALSLDLLPWYRKHYELTPKEAAAFGRLEPHHRPYLLKLPPELRADFLALSTSERNRFAELLPLSAIRDPRAVDAALTAAVEGAPQPVASFDDDLPALLKASSTVQRDTRNWLFAMGIEAYDQTGPITYSRRSAELFTQVAMKRLGVPPENVFLLTDDGQSNIPELASRTFPATAASIKDQFRFLLREAAREDRIYLYYSGHGLPSLTQDSAPHLLARDQAPDFVHTDPFFRVDALLDALSQSRATEAIVFLDSCFTGGSDGSSAFGNGRAATRLVPKGIEVDDRRMAVLTAGTERQFSNMYPEKGHRLFSYFLMKELCHTHHTLESLFERVHDQTRRVSRARGGTQLQEPTLRGNGRLKLPGK</sequence>
<organism evidence="4 5">
    <name type="scientific">Desulfoluna butyratoxydans</name>
    <dbReference type="NCBI Taxonomy" id="231438"/>
    <lineage>
        <taxon>Bacteria</taxon>
        <taxon>Pseudomonadati</taxon>
        <taxon>Thermodesulfobacteriota</taxon>
        <taxon>Desulfobacteria</taxon>
        <taxon>Desulfobacterales</taxon>
        <taxon>Desulfolunaceae</taxon>
        <taxon>Desulfoluna</taxon>
    </lineage>
</organism>
<reference evidence="4 5" key="1">
    <citation type="submission" date="2019-03" db="EMBL/GenBank/DDBJ databases">
        <authorList>
            <person name="Nijsse B."/>
        </authorList>
    </citation>
    <scope>NUCLEOTIDE SEQUENCE [LARGE SCALE GENOMIC DNA]</scope>
    <source>
        <strain evidence="4">Desulfoluna butyratoxydans MSL71</strain>
    </source>
</reference>
<name>A0A4V6ILL9_9BACT</name>
<evidence type="ECO:0000313" key="4">
    <source>
        <dbReference type="EMBL" id="VFQ45568.1"/>
    </source>
</evidence>
<dbReference type="AlphaFoldDB" id="A0A4V6ILL9"/>
<dbReference type="GO" id="GO:0004197">
    <property type="term" value="F:cysteine-type endopeptidase activity"/>
    <property type="evidence" value="ECO:0007669"/>
    <property type="project" value="InterPro"/>
</dbReference>
<feature type="chain" id="PRO_5020344954" evidence="2">
    <location>
        <begin position="24"/>
        <end position="582"/>
    </location>
</feature>
<protein>
    <submittedName>
        <fullName evidence="4">Caspase domain</fullName>
    </submittedName>
</protein>
<dbReference type="InterPro" id="IPR011600">
    <property type="entry name" value="Pept_C14_caspase"/>
</dbReference>
<evidence type="ECO:0000256" key="2">
    <source>
        <dbReference type="SAM" id="SignalP"/>
    </source>
</evidence>
<proteinExistence type="predicted"/>
<evidence type="ECO:0000256" key="1">
    <source>
        <dbReference type="SAM" id="MobiDB-lite"/>
    </source>
</evidence>
<dbReference type="Proteomes" id="UP000507962">
    <property type="component" value="Unassembled WGS sequence"/>
</dbReference>
<gene>
    <name evidence="4" type="ORF">MSL71_32290</name>
</gene>
<evidence type="ECO:0000313" key="5">
    <source>
        <dbReference type="Proteomes" id="UP000507962"/>
    </source>
</evidence>
<feature type="region of interest" description="Disordered" evidence="1">
    <location>
        <begin position="557"/>
        <end position="582"/>
    </location>
</feature>
<feature type="signal peptide" evidence="2">
    <location>
        <begin position="1"/>
        <end position="23"/>
    </location>
</feature>
<dbReference type="Pfam" id="PF00656">
    <property type="entry name" value="Peptidase_C14"/>
    <property type="match status" value="1"/>
</dbReference>
<dbReference type="RefSeq" id="WP_180142296.1">
    <property type="nucleotide sequence ID" value="NZ_CAADHO010000006.1"/>
</dbReference>
<dbReference type="Gene3D" id="3.40.50.1460">
    <property type="match status" value="1"/>
</dbReference>
<keyword evidence="5" id="KW-1185">Reference proteome</keyword>
<accession>A0A4V6ILL9</accession>
<evidence type="ECO:0000259" key="3">
    <source>
        <dbReference type="Pfam" id="PF00656"/>
    </source>
</evidence>
<dbReference type="GO" id="GO:0006508">
    <property type="term" value="P:proteolysis"/>
    <property type="evidence" value="ECO:0007669"/>
    <property type="project" value="InterPro"/>
</dbReference>
<keyword evidence="2" id="KW-0732">Signal</keyword>
<dbReference type="PROSITE" id="PS51257">
    <property type="entry name" value="PROKAR_LIPOPROTEIN"/>
    <property type="match status" value="1"/>
</dbReference>